<comment type="caution">
    <text evidence="3">The sequence shown here is derived from an EMBL/GenBank/DDBJ whole genome shotgun (WGS) entry which is preliminary data.</text>
</comment>
<organism evidence="3 4">
    <name type="scientific">Methanococcoides seepicolus</name>
    <dbReference type="NCBI Taxonomy" id="2828780"/>
    <lineage>
        <taxon>Archaea</taxon>
        <taxon>Methanobacteriati</taxon>
        <taxon>Methanobacteriota</taxon>
        <taxon>Stenosarchaea group</taxon>
        <taxon>Methanomicrobia</taxon>
        <taxon>Methanosarcinales</taxon>
        <taxon>Methanosarcinaceae</taxon>
        <taxon>Methanococcoides</taxon>
    </lineage>
</organism>
<feature type="region of interest" description="Disordered" evidence="1">
    <location>
        <begin position="144"/>
        <end position="177"/>
    </location>
</feature>
<proteinExistence type="predicted"/>
<keyword evidence="2" id="KW-0472">Membrane</keyword>
<protein>
    <submittedName>
        <fullName evidence="3">Uncharacterized protein</fullName>
    </submittedName>
</protein>
<accession>A0A9E4ZH97</accession>
<sequence length="235" mass="24331">MIQKRSFTKYTIILQIFLLLFAMATIPVSTASEASPSLPLIVGGEVTIDGEVAPVGTEITVKLGEHVVGTTTVGSAGVYGDSPTNRLLITSEPDDYENLKFYVNGVETDLVNSTTLKNAVPGATVSTTITSSAPVVSEKSAEKSVASGSLGGPSSFSSPSFDDSVVQDNSGIQDSPDEVNEFESIALAGDGAEIETTNENVPSSEAESSALVTGLFGLILVSLVGAIIIVKRKNK</sequence>
<keyword evidence="2" id="KW-1133">Transmembrane helix</keyword>
<keyword evidence="4" id="KW-1185">Reference proteome</keyword>
<evidence type="ECO:0000313" key="3">
    <source>
        <dbReference type="EMBL" id="MCM1988071.1"/>
    </source>
</evidence>
<feature type="compositionally biased region" description="Low complexity" evidence="1">
    <location>
        <begin position="152"/>
        <end position="164"/>
    </location>
</feature>
<reference evidence="3" key="1">
    <citation type="journal article" date="2021" name="mSystems">
        <title>Bacteria and Archaea Synergistically Convert Glycine Betaine to Biogenic Methane in the Formosa Cold Seep of the South China Sea.</title>
        <authorList>
            <person name="Li L."/>
            <person name="Zhang W."/>
            <person name="Zhang S."/>
            <person name="Song L."/>
            <person name="Sun Q."/>
            <person name="Zhang H."/>
            <person name="Xiang H."/>
            <person name="Dong X."/>
        </authorList>
    </citation>
    <scope>NUCLEOTIDE SEQUENCE</scope>
    <source>
        <strain evidence="3">LLY</strain>
    </source>
</reference>
<reference evidence="3" key="2">
    <citation type="submission" date="2021-04" db="EMBL/GenBank/DDBJ databases">
        <authorList>
            <person name="Dong X."/>
        </authorList>
    </citation>
    <scope>NUCLEOTIDE SEQUENCE</scope>
    <source>
        <strain evidence="3">LLY</strain>
    </source>
</reference>
<dbReference type="AlphaFoldDB" id="A0A9E4ZH97"/>
<feature type="transmembrane region" description="Helical" evidence="2">
    <location>
        <begin position="210"/>
        <end position="230"/>
    </location>
</feature>
<evidence type="ECO:0000313" key="4">
    <source>
        <dbReference type="Proteomes" id="UP001056766"/>
    </source>
</evidence>
<evidence type="ECO:0000256" key="2">
    <source>
        <dbReference type="SAM" id="Phobius"/>
    </source>
</evidence>
<dbReference type="Proteomes" id="UP001056766">
    <property type="component" value="Unassembled WGS sequence"/>
</dbReference>
<gene>
    <name evidence="3" type="ORF">KDK67_14025</name>
</gene>
<dbReference type="RefSeq" id="WP_250869470.1">
    <property type="nucleotide sequence ID" value="NZ_JAGSOI010000135.1"/>
</dbReference>
<dbReference type="EMBL" id="JAGSOI010000135">
    <property type="protein sequence ID" value="MCM1988071.1"/>
    <property type="molecule type" value="Genomic_DNA"/>
</dbReference>
<name>A0A9E4ZH97_9EURY</name>
<keyword evidence="2" id="KW-0812">Transmembrane</keyword>
<evidence type="ECO:0000256" key="1">
    <source>
        <dbReference type="SAM" id="MobiDB-lite"/>
    </source>
</evidence>